<evidence type="ECO:0000313" key="1">
    <source>
        <dbReference type="EMBL" id="OZI76172.1"/>
    </source>
</evidence>
<gene>
    <name evidence="1" type="ORF">CAL24_13465</name>
</gene>
<sequence>MLIAIPGALPPLPVAAELARLLPQRAPVLHGWLQAGVAHVAAFDPREHGCTPYEAWQLERAGYRPAAGEPLGAGLGPLLAGPAGADGEPVWLAELAHLSLGTDQATLLDPATMDLRAEEAAALLDTARPCIDAAGFAADPLAPQRWRLRLPAGLAPRTVSPAAVAGQPLRDWWNQDAATRPWRRLLNEIQMAWHEHPVNEARAARGAPPVNALWLYGGAAAWPAPASSAAPADIAGQLEAPHRAGDWAGWLDALAELDRRHLKPLAERAGLPARPVQLILLGGDRRATLTLKPRGRLLSWLPAPKKNWNAWWSRPV</sequence>
<dbReference type="InterPro" id="IPR016631">
    <property type="entry name" value="Regulatory_RpfE"/>
</dbReference>
<protein>
    <recommendedName>
        <fullName evidence="3">Phosphoglycerate mutase</fullName>
    </recommendedName>
</protein>
<comment type="caution">
    <text evidence="1">The sequence shown here is derived from an EMBL/GenBank/DDBJ whole genome shotgun (WGS) entry which is preliminary data.</text>
</comment>
<dbReference type="EMBL" id="NEVT01000006">
    <property type="protein sequence ID" value="OZI76172.1"/>
    <property type="molecule type" value="Genomic_DNA"/>
</dbReference>
<dbReference type="PIRSF" id="PIRSF015283">
    <property type="entry name" value="Regulatory_RpfE"/>
    <property type="match status" value="1"/>
</dbReference>
<organism evidence="1 2">
    <name type="scientific">Bordetella genomosp. 2</name>
    <dbReference type="NCBI Taxonomy" id="1983456"/>
    <lineage>
        <taxon>Bacteria</taxon>
        <taxon>Pseudomonadati</taxon>
        <taxon>Pseudomonadota</taxon>
        <taxon>Betaproteobacteria</taxon>
        <taxon>Burkholderiales</taxon>
        <taxon>Alcaligenaceae</taxon>
        <taxon>Bordetella</taxon>
    </lineage>
</organism>
<evidence type="ECO:0008006" key="3">
    <source>
        <dbReference type="Google" id="ProtNLM"/>
    </source>
</evidence>
<dbReference type="Proteomes" id="UP000215633">
    <property type="component" value="Unassembled WGS sequence"/>
</dbReference>
<dbReference type="RefSeq" id="WP_094806952.1">
    <property type="nucleotide sequence ID" value="NZ_NEVT01000006.1"/>
</dbReference>
<dbReference type="AlphaFoldDB" id="A0A261VRQ1"/>
<proteinExistence type="predicted"/>
<reference evidence="2" key="1">
    <citation type="submission" date="2017-05" db="EMBL/GenBank/DDBJ databases">
        <title>Complete and WGS of Bordetella genogroups.</title>
        <authorList>
            <person name="Spilker T."/>
            <person name="Lipuma J."/>
        </authorList>
    </citation>
    <scope>NUCLEOTIDE SEQUENCE [LARGE SCALE GENOMIC DNA]</scope>
    <source>
        <strain evidence="2">AU8256</strain>
    </source>
</reference>
<evidence type="ECO:0000313" key="2">
    <source>
        <dbReference type="Proteomes" id="UP000215633"/>
    </source>
</evidence>
<name>A0A261VRQ1_9BORD</name>
<keyword evidence="2" id="KW-1185">Reference proteome</keyword>
<accession>A0A261VRQ1</accession>